<dbReference type="InterPro" id="IPR036388">
    <property type="entry name" value="WH-like_DNA-bd_sf"/>
</dbReference>
<reference evidence="5 6" key="1">
    <citation type="submission" date="2016-10" db="EMBL/GenBank/DDBJ databases">
        <authorList>
            <person name="de Groot N.N."/>
        </authorList>
    </citation>
    <scope>NUCLEOTIDE SEQUENCE [LARGE SCALE GENOMIC DNA]</scope>
    <source>
        <strain evidence="5 6">M79</strain>
    </source>
</reference>
<evidence type="ECO:0000259" key="4">
    <source>
        <dbReference type="PROSITE" id="PS50995"/>
    </source>
</evidence>
<dbReference type="PROSITE" id="PS50995">
    <property type="entry name" value="HTH_MARR_2"/>
    <property type="match status" value="1"/>
</dbReference>
<name>A0A1I4HYY7_9LACT</name>
<dbReference type="PANTHER" id="PTHR42756">
    <property type="entry name" value="TRANSCRIPTIONAL REGULATOR, MARR"/>
    <property type="match status" value="1"/>
</dbReference>
<evidence type="ECO:0000256" key="3">
    <source>
        <dbReference type="ARBA" id="ARBA00023163"/>
    </source>
</evidence>
<keyword evidence="1" id="KW-0805">Transcription regulation</keyword>
<dbReference type="Pfam" id="PF01047">
    <property type="entry name" value="MarR"/>
    <property type="match status" value="1"/>
</dbReference>
<dbReference type="PRINTS" id="PR00598">
    <property type="entry name" value="HTHMARR"/>
</dbReference>
<keyword evidence="3" id="KW-0804">Transcription</keyword>
<organism evidence="5 6">
    <name type="scientific">Lactococcus garvieae</name>
    <dbReference type="NCBI Taxonomy" id="1363"/>
    <lineage>
        <taxon>Bacteria</taxon>
        <taxon>Bacillati</taxon>
        <taxon>Bacillota</taxon>
        <taxon>Bacilli</taxon>
        <taxon>Lactobacillales</taxon>
        <taxon>Streptococcaceae</taxon>
        <taxon>Lactococcus</taxon>
    </lineage>
</organism>
<dbReference type="InterPro" id="IPR011991">
    <property type="entry name" value="ArsR-like_HTH"/>
</dbReference>
<dbReference type="AlphaFoldDB" id="A0A1I4HYY7"/>
<dbReference type="CDD" id="cd00090">
    <property type="entry name" value="HTH_ARSR"/>
    <property type="match status" value="1"/>
</dbReference>
<dbReference type="SUPFAM" id="SSF46785">
    <property type="entry name" value="Winged helix' DNA-binding domain"/>
    <property type="match status" value="1"/>
</dbReference>
<feature type="domain" description="HTH marR-type" evidence="4">
    <location>
        <begin position="1"/>
        <end position="136"/>
    </location>
</feature>
<keyword evidence="2 5" id="KW-0238">DNA-binding</keyword>
<gene>
    <name evidence="5" type="ORF">SAMN05216438_11152</name>
</gene>
<proteinExistence type="predicted"/>
<dbReference type="Gene3D" id="1.10.10.10">
    <property type="entry name" value="Winged helix-like DNA-binding domain superfamily/Winged helix DNA-binding domain"/>
    <property type="match status" value="1"/>
</dbReference>
<evidence type="ECO:0000256" key="2">
    <source>
        <dbReference type="ARBA" id="ARBA00023125"/>
    </source>
</evidence>
<evidence type="ECO:0000256" key="1">
    <source>
        <dbReference type="ARBA" id="ARBA00023015"/>
    </source>
</evidence>
<dbReference type="GO" id="GO:0003677">
    <property type="term" value="F:DNA binding"/>
    <property type="evidence" value="ECO:0007669"/>
    <property type="project" value="UniProtKB-KW"/>
</dbReference>
<evidence type="ECO:0000313" key="5">
    <source>
        <dbReference type="EMBL" id="SFL47047.1"/>
    </source>
</evidence>
<dbReference type="InterPro" id="IPR036390">
    <property type="entry name" value="WH_DNA-bd_sf"/>
</dbReference>
<dbReference type="OrthoDB" id="2366010at2"/>
<dbReference type="SMART" id="SM00347">
    <property type="entry name" value="HTH_MARR"/>
    <property type="match status" value="1"/>
</dbReference>
<accession>A0A1I4HYY7</accession>
<dbReference type="InterPro" id="IPR000835">
    <property type="entry name" value="HTH_MarR-typ"/>
</dbReference>
<dbReference type="RefSeq" id="WP_074751516.1">
    <property type="nucleotide sequence ID" value="NZ_CAXVJC010000001.1"/>
</dbReference>
<protein>
    <submittedName>
        <fullName evidence="5">DNA-binding transcriptional regulator, MarR family</fullName>
    </submittedName>
</protein>
<dbReference type="PANTHER" id="PTHR42756:SF1">
    <property type="entry name" value="TRANSCRIPTIONAL REPRESSOR OF EMRAB OPERON"/>
    <property type="match status" value="1"/>
</dbReference>
<sequence length="140" mass="16309">MNLRQMSQLFYKLKLANQEMTTKFEKETGFSITRYELMMFLKENGQCSQGQLQNELKIDSAAITRHLKLLEAKGYVTRERNKQNNREVFVKITDSSKEALKRCERNYNDSSEKSLELGLTAQEENLLLELLTKLLGHKGE</sequence>
<dbReference type="EMBL" id="FOTJ01000011">
    <property type="protein sequence ID" value="SFL47047.1"/>
    <property type="molecule type" value="Genomic_DNA"/>
</dbReference>
<dbReference type="GO" id="GO:0003700">
    <property type="term" value="F:DNA-binding transcription factor activity"/>
    <property type="evidence" value="ECO:0007669"/>
    <property type="project" value="InterPro"/>
</dbReference>
<dbReference type="Proteomes" id="UP000181969">
    <property type="component" value="Unassembled WGS sequence"/>
</dbReference>
<dbReference type="SMART" id="SM00418">
    <property type="entry name" value="HTH_ARSR"/>
    <property type="match status" value="1"/>
</dbReference>
<evidence type="ECO:0000313" key="6">
    <source>
        <dbReference type="Proteomes" id="UP000181969"/>
    </source>
</evidence>
<dbReference type="InterPro" id="IPR001845">
    <property type="entry name" value="HTH_ArsR_DNA-bd_dom"/>
</dbReference>